<feature type="non-terminal residue" evidence="17">
    <location>
        <position position="1"/>
    </location>
</feature>
<keyword evidence="6" id="KW-0679">Respiratory chain</keyword>
<evidence type="ECO:0000256" key="3">
    <source>
        <dbReference type="ARBA" id="ARBA00012944"/>
    </source>
</evidence>
<keyword evidence="8" id="KW-1278">Translocase</keyword>
<comment type="catalytic activity">
    <reaction evidence="15">
        <text>a ubiquinone + NADH + 5 H(+)(in) = a ubiquinol + NAD(+) + 4 H(+)(out)</text>
        <dbReference type="Rhea" id="RHEA:29091"/>
        <dbReference type="Rhea" id="RHEA-COMP:9565"/>
        <dbReference type="Rhea" id="RHEA-COMP:9566"/>
        <dbReference type="ChEBI" id="CHEBI:15378"/>
        <dbReference type="ChEBI" id="CHEBI:16389"/>
        <dbReference type="ChEBI" id="CHEBI:17976"/>
        <dbReference type="ChEBI" id="CHEBI:57540"/>
        <dbReference type="ChEBI" id="CHEBI:57945"/>
        <dbReference type="EC" id="7.1.1.2"/>
    </reaction>
</comment>
<evidence type="ECO:0000256" key="2">
    <source>
        <dbReference type="ARBA" id="ARBA00005698"/>
    </source>
</evidence>
<evidence type="ECO:0000256" key="1">
    <source>
        <dbReference type="ARBA" id="ARBA00004225"/>
    </source>
</evidence>
<dbReference type="GO" id="GO:0008137">
    <property type="term" value="F:NADH dehydrogenase (ubiquinone) activity"/>
    <property type="evidence" value="ECO:0007669"/>
    <property type="project" value="UniProtKB-EC"/>
</dbReference>
<keyword evidence="9" id="KW-0249">Electron transport</keyword>
<evidence type="ECO:0000256" key="5">
    <source>
        <dbReference type="ARBA" id="ARBA00022448"/>
    </source>
</evidence>
<evidence type="ECO:0000256" key="9">
    <source>
        <dbReference type="ARBA" id="ARBA00022982"/>
    </source>
</evidence>
<feature type="transmembrane region" description="Helical" evidence="16">
    <location>
        <begin position="129"/>
        <end position="152"/>
    </location>
</feature>
<keyword evidence="5" id="KW-0813">Transport</keyword>
<accession>A0A175EHS9</accession>
<dbReference type="PANTHER" id="PTHR11435:SF1">
    <property type="entry name" value="NADH-UBIQUINONE OXIDOREDUCTASE CHAIN 6"/>
    <property type="match status" value="1"/>
</dbReference>
<evidence type="ECO:0000256" key="14">
    <source>
        <dbReference type="ARBA" id="ARBA00031019"/>
    </source>
</evidence>
<gene>
    <name evidence="17" type="primary">nad6</name>
</gene>
<evidence type="ECO:0000256" key="6">
    <source>
        <dbReference type="ARBA" id="ARBA00022660"/>
    </source>
</evidence>
<dbReference type="InterPro" id="IPR050269">
    <property type="entry name" value="ComplexI_Subunit6"/>
</dbReference>
<evidence type="ECO:0000313" key="17">
    <source>
        <dbReference type="EMBL" id="CZR75492.1"/>
    </source>
</evidence>
<proteinExistence type="inferred from homology"/>
<dbReference type="PANTHER" id="PTHR11435">
    <property type="entry name" value="NADH UBIQUINONE OXIDOREDUCTASE SUBUNIT ND6"/>
    <property type="match status" value="1"/>
</dbReference>
<reference evidence="17" key="1">
    <citation type="submission" date="2016-02" db="EMBL/GenBank/DDBJ databases">
        <title>Phylogenetically diverse Burkholderia associated with midgut crypts of spurge bugs, Dicranocephalus spp. (Heteroptera: Stenocephalidae).</title>
        <authorList>
            <person name="Kuechler S."/>
            <person name="Matsuura Y."/>
            <person name="Dettner K."/>
            <person name="Kikuchi Y."/>
        </authorList>
    </citation>
    <scope>NUCLEOTIDE SEQUENCE</scope>
</reference>
<keyword evidence="11" id="KW-0520">NAD</keyword>
<name>A0A175EHS9_9HEMI</name>
<keyword evidence="13 16" id="KW-0472">Membrane</keyword>
<feature type="transmembrane region" description="Helical" evidence="16">
    <location>
        <begin position="20"/>
        <end position="39"/>
    </location>
</feature>
<keyword evidence="10 16" id="KW-1133">Transmembrane helix</keyword>
<evidence type="ECO:0000256" key="10">
    <source>
        <dbReference type="ARBA" id="ARBA00022989"/>
    </source>
</evidence>
<evidence type="ECO:0000256" key="4">
    <source>
        <dbReference type="ARBA" id="ARBA00021095"/>
    </source>
</evidence>
<feature type="transmembrane region" description="Helical" evidence="16">
    <location>
        <begin position="80"/>
        <end position="98"/>
    </location>
</feature>
<feature type="transmembrane region" description="Helical" evidence="16">
    <location>
        <begin position="45"/>
        <end position="68"/>
    </location>
</feature>
<evidence type="ECO:0000256" key="11">
    <source>
        <dbReference type="ARBA" id="ARBA00023027"/>
    </source>
</evidence>
<protein>
    <recommendedName>
        <fullName evidence="4">NADH-ubiquinone oxidoreductase chain 6</fullName>
        <ecNumber evidence="3">7.1.1.2</ecNumber>
    </recommendedName>
    <alternativeName>
        <fullName evidence="14">NADH dehydrogenase subunit 6</fullName>
    </alternativeName>
</protein>
<dbReference type="GO" id="GO:0031966">
    <property type="term" value="C:mitochondrial membrane"/>
    <property type="evidence" value="ECO:0007669"/>
    <property type="project" value="UniProtKB-SubCell"/>
</dbReference>
<evidence type="ECO:0000256" key="15">
    <source>
        <dbReference type="ARBA" id="ARBA00049551"/>
    </source>
</evidence>
<sequence>MLSTMMITLSFIFVWLKHPLSMGITIILQTMIIALTSGMMMGSFWFSYIVMITMLSGMLVLFIYMASVASNEKFYTSTKLIMSSMTMMIMGMSIYMLTTNSDMDNTKIMTNMSNELLSLNNLFNTKYKFITIMMVLYLLLTMITVSMIVNILEGPLRVNKK</sequence>
<dbReference type="AlphaFoldDB" id="A0A175EHS9"/>
<dbReference type="EMBL" id="LT221855">
    <property type="protein sequence ID" value="CZR75492.1"/>
    <property type="molecule type" value="Genomic_DNA"/>
</dbReference>
<keyword evidence="12 17" id="KW-0496">Mitochondrion</keyword>
<dbReference type="EC" id="7.1.1.2" evidence="3"/>
<evidence type="ECO:0000256" key="13">
    <source>
        <dbReference type="ARBA" id="ARBA00023136"/>
    </source>
</evidence>
<evidence type="ECO:0000256" key="16">
    <source>
        <dbReference type="SAM" id="Phobius"/>
    </source>
</evidence>
<comment type="similarity">
    <text evidence="2">Belongs to the complex I subunit 6 family.</text>
</comment>
<geneLocation type="mitochondrion" evidence="17"/>
<keyword evidence="7 16" id="KW-0812">Transmembrane</keyword>
<organism evidence="17">
    <name type="scientific">Dicranocephalus agilis</name>
    <dbReference type="NCBI Taxonomy" id="1810706"/>
    <lineage>
        <taxon>Eukaryota</taxon>
        <taxon>Metazoa</taxon>
        <taxon>Ecdysozoa</taxon>
        <taxon>Arthropoda</taxon>
        <taxon>Hexapoda</taxon>
        <taxon>Insecta</taxon>
        <taxon>Pterygota</taxon>
        <taxon>Neoptera</taxon>
        <taxon>Paraneoptera</taxon>
        <taxon>Hemiptera</taxon>
        <taxon>Heteroptera</taxon>
        <taxon>Panheteroptera</taxon>
        <taxon>Pentatomomorpha</taxon>
        <taxon>Coreoidea</taxon>
        <taxon>Stenocephalidae</taxon>
        <taxon>Dicranocephalus</taxon>
    </lineage>
</organism>
<comment type="subcellular location">
    <subcellularLocation>
        <location evidence="1">Mitochondrion membrane</location>
        <topology evidence="1">Multi-pass membrane protein</topology>
    </subcellularLocation>
</comment>
<evidence type="ECO:0000256" key="7">
    <source>
        <dbReference type="ARBA" id="ARBA00022692"/>
    </source>
</evidence>
<evidence type="ECO:0000256" key="12">
    <source>
        <dbReference type="ARBA" id="ARBA00023128"/>
    </source>
</evidence>
<evidence type="ECO:0000256" key="8">
    <source>
        <dbReference type="ARBA" id="ARBA00022967"/>
    </source>
</evidence>